<dbReference type="Proteomes" id="UP000231553">
    <property type="component" value="Unassembled WGS sequence"/>
</dbReference>
<evidence type="ECO:0000256" key="3">
    <source>
        <dbReference type="RuleBase" id="RU362132"/>
    </source>
</evidence>
<feature type="domain" description="Thiamine pyrophosphate enzyme central" evidence="4">
    <location>
        <begin position="230"/>
        <end position="341"/>
    </location>
</feature>
<dbReference type="OrthoDB" id="7534569at2"/>
<dbReference type="Gene3D" id="3.40.50.1220">
    <property type="entry name" value="TPP-binding domain"/>
    <property type="match status" value="1"/>
</dbReference>
<keyword evidence="2 3" id="KW-0786">Thiamine pyrophosphate</keyword>
<gene>
    <name evidence="7" type="ORF">CVM52_08685</name>
</gene>
<dbReference type="Pfam" id="PF02775">
    <property type="entry name" value="TPP_enzyme_C"/>
    <property type="match status" value="1"/>
</dbReference>
<evidence type="ECO:0000259" key="6">
    <source>
        <dbReference type="Pfam" id="PF02776"/>
    </source>
</evidence>
<organism evidence="7 8">
    <name type="scientific">Pseudooceanicola lipolyticus</name>
    <dbReference type="NCBI Taxonomy" id="2029104"/>
    <lineage>
        <taxon>Bacteria</taxon>
        <taxon>Pseudomonadati</taxon>
        <taxon>Pseudomonadota</taxon>
        <taxon>Alphaproteobacteria</taxon>
        <taxon>Rhodobacterales</taxon>
        <taxon>Paracoccaceae</taxon>
        <taxon>Pseudooceanicola</taxon>
    </lineage>
</organism>
<dbReference type="InterPro" id="IPR045229">
    <property type="entry name" value="TPP_enz"/>
</dbReference>
<dbReference type="Pfam" id="PF02776">
    <property type="entry name" value="TPP_enzyme_N"/>
    <property type="match status" value="1"/>
</dbReference>
<dbReference type="EMBL" id="PGTB01000022">
    <property type="protein sequence ID" value="PJE37098.1"/>
    <property type="molecule type" value="Genomic_DNA"/>
</dbReference>
<dbReference type="CDD" id="cd07035">
    <property type="entry name" value="TPP_PYR_POX_like"/>
    <property type="match status" value="1"/>
</dbReference>
<dbReference type="InterPro" id="IPR029035">
    <property type="entry name" value="DHS-like_NAD/FAD-binding_dom"/>
</dbReference>
<sequence length="607" mass="64688">MNKRNDSVVSRAGPADVETPLKQEKFEVLFGSDVMAETIGSLSIPYIALNPGASYRGLHDSLVNFLGNSAPQMLLCLHEEHAVAIAHGYAKVTGKAMAAVAHSNVGLMHATMAVFNAWCDRMPVLLLGATGPVDAAKRRPWIEWIHTARDQGALVRDYTKWDDQPASAAAAREALLRAAWIADTVPQGPVYVNLDAGLQEAVLDAPLPPIDAARFRPQVSSGASAEQVGDLAALLAKAERPVILAGRASRSTEAWELRVKLAERLQAKVVTDLKIGSTFPTDHPLHCGAPGIYVNQDGRTALAEADVILSLDWVDLGGALDSAFEGGTPGATVVQISLDHTVHNGWSMDHQALPTVDMMIGADPDQVLRPMLAALGEAETPAPGARERKPEADLPELSGPNLMMAHLAAGLKRAVGRRKVSFVHLPLGWDGAFWHFRHPLDFLGSDGGGGIGGGPGIAVGAALALRETDRLPVCIGGDGDFLMGVTALWTAVHYRIPLLYIVANNQSFYNDEVHQERVARMRDRKVENKWIGMRMTDPEIDIAGMGAAQGARGFGPVKTPEDLEAVFAEAVAHVEAGGVAVVDVRTEPGYTPAMVAALNRHAGEKAK</sequence>
<dbReference type="GO" id="GO:0000287">
    <property type="term" value="F:magnesium ion binding"/>
    <property type="evidence" value="ECO:0007669"/>
    <property type="project" value="InterPro"/>
</dbReference>
<dbReference type="GO" id="GO:0030976">
    <property type="term" value="F:thiamine pyrophosphate binding"/>
    <property type="evidence" value="ECO:0007669"/>
    <property type="project" value="InterPro"/>
</dbReference>
<dbReference type="Pfam" id="PF00205">
    <property type="entry name" value="TPP_enzyme_M"/>
    <property type="match status" value="1"/>
</dbReference>
<dbReference type="PANTHER" id="PTHR18968:SF13">
    <property type="entry name" value="ACETOLACTATE SYNTHASE CATALYTIC SUBUNIT, MITOCHONDRIAL"/>
    <property type="match status" value="1"/>
</dbReference>
<evidence type="ECO:0000313" key="7">
    <source>
        <dbReference type="EMBL" id="PJE37098.1"/>
    </source>
</evidence>
<dbReference type="InterPro" id="IPR012000">
    <property type="entry name" value="Thiamin_PyroP_enz_cen_dom"/>
</dbReference>
<evidence type="ECO:0000256" key="1">
    <source>
        <dbReference type="ARBA" id="ARBA00007812"/>
    </source>
</evidence>
<dbReference type="SUPFAM" id="SSF52518">
    <property type="entry name" value="Thiamin diphosphate-binding fold (THDP-binding)"/>
    <property type="match status" value="2"/>
</dbReference>
<dbReference type="InterPro" id="IPR012001">
    <property type="entry name" value="Thiamin_PyroP_enz_TPP-bd_dom"/>
</dbReference>
<dbReference type="InterPro" id="IPR029061">
    <property type="entry name" value="THDP-binding"/>
</dbReference>
<accession>A0A2M8J2W9</accession>
<dbReference type="InterPro" id="IPR011766">
    <property type="entry name" value="TPP_enzyme_TPP-bd"/>
</dbReference>
<evidence type="ECO:0000313" key="8">
    <source>
        <dbReference type="Proteomes" id="UP000231553"/>
    </source>
</evidence>
<evidence type="ECO:0000259" key="5">
    <source>
        <dbReference type="Pfam" id="PF02775"/>
    </source>
</evidence>
<dbReference type="SUPFAM" id="SSF52467">
    <property type="entry name" value="DHS-like NAD/FAD-binding domain"/>
    <property type="match status" value="1"/>
</dbReference>
<protein>
    <submittedName>
        <fullName evidence="7">Acetolactate synthase</fullName>
    </submittedName>
</protein>
<comment type="caution">
    <text evidence="7">The sequence shown here is derived from an EMBL/GenBank/DDBJ whole genome shotgun (WGS) entry which is preliminary data.</text>
</comment>
<dbReference type="GO" id="GO:0009097">
    <property type="term" value="P:isoleucine biosynthetic process"/>
    <property type="evidence" value="ECO:0007669"/>
    <property type="project" value="TreeGrafter"/>
</dbReference>
<feature type="domain" description="Thiamine pyrophosphate enzyme TPP-binding" evidence="5">
    <location>
        <begin position="432"/>
        <end position="584"/>
    </location>
</feature>
<keyword evidence="8" id="KW-1185">Reference proteome</keyword>
<proteinExistence type="inferred from homology"/>
<name>A0A2M8J2W9_9RHOB</name>
<evidence type="ECO:0000259" key="4">
    <source>
        <dbReference type="Pfam" id="PF00205"/>
    </source>
</evidence>
<dbReference type="GO" id="GO:0050660">
    <property type="term" value="F:flavin adenine dinucleotide binding"/>
    <property type="evidence" value="ECO:0007669"/>
    <property type="project" value="TreeGrafter"/>
</dbReference>
<evidence type="ECO:0000256" key="2">
    <source>
        <dbReference type="ARBA" id="ARBA00023052"/>
    </source>
</evidence>
<dbReference type="GO" id="GO:0005948">
    <property type="term" value="C:acetolactate synthase complex"/>
    <property type="evidence" value="ECO:0007669"/>
    <property type="project" value="TreeGrafter"/>
</dbReference>
<dbReference type="AlphaFoldDB" id="A0A2M8J2W9"/>
<dbReference type="Gene3D" id="3.40.50.970">
    <property type="match status" value="2"/>
</dbReference>
<dbReference type="GO" id="GO:0009099">
    <property type="term" value="P:L-valine biosynthetic process"/>
    <property type="evidence" value="ECO:0007669"/>
    <property type="project" value="TreeGrafter"/>
</dbReference>
<reference evidence="7 8" key="1">
    <citation type="journal article" date="2018" name="Int. J. Syst. Evol. Microbiol.">
        <title>Pseudooceanicola lipolyticus sp. nov., a marine alphaproteobacterium, reclassification of Oceanicola flagellatus as Pseudooceanicola flagellatus comb. nov. and emended description of the genus Pseudooceanicola.</title>
        <authorList>
            <person name="Huang M.-M."/>
            <person name="Guo L.-L."/>
            <person name="Wu Y.-H."/>
            <person name="Lai Q.-L."/>
            <person name="Shao Z.-Z."/>
            <person name="Wang C.-S."/>
            <person name="Wu M."/>
            <person name="Xu X.-W."/>
        </authorList>
    </citation>
    <scope>NUCLEOTIDE SEQUENCE [LARGE SCALE GENOMIC DNA]</scope>
    <source>
        <strain evidence="7 8">157</strain>
    </source>
</reference>
<dbReference type="RefSeq" id="WP_100162118.1">
    <property type="nucleotide sequence ID" value="NZ_PGTB01000022.1"/>
</dbReference>
<comment type="similarity">
    <text evidence="1 3">Belongs to the TPP enzyme family.</text>
</comment>
<dbReference type="PANTHER" id="PTHR18968">
    <property type="entry name" value="THIAMINE PYROPHOSPHATE ENZYMES"/>
    <property type="match status" value="1"/>
</dbReference>
<feature type="domain" description="Thiamine pyrophosphate enzyme N-terminal TPP-binding" evidence="6">
    <location>
        <begin position="31"/>
        <end position="139"/>
    </location>
</feature>
<dbReference type="GO" id="GO:0003984">
    <property type="term" value="F:acetolactate synthase activity"/>
    <property type="evidence" value="ECO:0007669"/>
    <property type="project" value="TreeGrafter"/>
</dbReference>